<evidence type="ECO:0000256" key="1">
    <source>
        <dbReference type="ARBA" id="ARBA00004141"/>
    </source>
</evidence>
<dbReference type="GO" id="GO:0006937">
    <property type="term" value="P:regulation of muscle contraction"/>
    <property type="evidence" value="ECO:0007669"/>
    <property type="project" value="TreeGrafter"/>
</dbReference>
<keyword evidence="5 6" id="KW-0472">Membrane</keyword>
<comment type="subcellular location">
    <subcellularLocation>
        <location evidence="1">Membrane</location>
        <topology evidence="1">Multi-pass membrane protein</topology>
    </subcellularLocation>
</comment>
<evidence type="ECO:0000256" key="3">
    <source>
        <dbReference type="ARBA" id="ARBA00022692"/>
    </source>
</evidence>
<comment type="similarity">
    <text evidence="2">Belongs to the unc-93 family.</text>
</comment>
<comment type="caution">
    <text evidence="7">The sequence shown here is derived from an EMBL/GenBank/DDBJ whole genome shotgun (WGS) entry which is preliminary data.</text>
</comment>
<evidence type="ECO:0000313" key="7">
    <source>
        <dbReference type="EMBL" id="KAK9743710.1"/>
    </source>
</evidence>
<dbReference type="Proteomes" id="UP001458880">
    <property type="component" value="Unassembled WGS sequence"/>
</dbReference>
<evidence type="ECO:0000313" key="8">
    <source>
        <dbReference type="Proteomes" id="UP001458880"/>
    </source>
</evidence>
<evidence type="ECO:0000256" key="2">
    <source>
        <dbReference type="ARBA" id="ARBA00009172"/>
    </source>
</evidence>
<dbReference type="GO" id="GO:0055120">
    <property type="term" value="C:striated muscle dense body"/>
    <property type="evidence" value="ECO:0007669"/>
    <property type="project" value="TreeGrafter"/>
</dbReference>
<dbReference type="PANTHER" id="PTHR19444:SF13">
    <property type="entry name" value="PROTEIN UNC-93 HOMOLOG A"/>
    <property type="match status" value="1"/>
</dbReference>
<dbReference type="InterPro" id="IPR010291">
    <property type="entry name" value="Ion_channel_UNC-93"/>
</dbReference>
<proteinExistence type="inferred from homology"/>
<dbReference type="PANTHER" id="PTHR19444">
    <property type="entry name" value="UNC-93 RELATED"/>
    <property type="match status" value="1"/>
</dbReference>
<feature type="transmembrane region" description="Helical" evidence="6">
    <location>
        <begin position="145"/>
        <end position="164"/>
    </location>
</feature>
<evidence type="ECO:0000256" key="6">
    <source>
        <dbReference type="SAM" id="Phobius"/>
    </source>
</evidence>
<dbReference type="GO" id="GO:0015459">
    <property type="term" value="F:potassium channel regulator activity"/>
    <property type="evidence" value="ECO:0007669"/>
    <property type="project" value="TreeGrafter"/>
</dbReference>
<dbReference type="InterPro" id="IPR051951">
    <property type="entry name" value="UNC-93_regulatory"/>
</dbReference>
<dbReference type="InterPro" id="IPR036259">
    <property type="entry name" value="MFS_trans_sf"/>
</dbReference>
<accession>A0AAW1M414</accession>
<dbReference type="Pfam" id="PF05978">
    <property type="entry name" value="UNC-93"/>
    <property type="match status" value="1"/>
</dbReference>
<keyword evidence="3 6" id="KW-0812">Transmembrane</keyword>
<name>A0AAW1M414_POPJA</name>
<organism evidence="7 8">
    <name type="scientific">Popillia japonica</name>
    <name type="common">Japanese beetle</name>
    <dbReference type="NCBI Taxonomy" id="7064"/>
    <lineage>
        <taxon>Eukaryota</taxon>
        <taxon>Metazoa</taxon>
        <taxon>Ecdysozoa</taxon>
        <taxon>Arthropoda</taxon>
        <taxon>Hexapoda</taxon>
        <taxon>Insecta</taxon>
        <taxon>Pterygota</taxon>
        <taxon>Neoptera</taxon>
        <taxon>Endopterygota</taxon>
        <taxon>Coleoptera</taxon>
        <taxon>Polyphaga</taxon>
        <taxon>Scarabaeiformia</taxon>
        <taxon>Scarabaeidae</taxon>
        <taxon>Rutelinae</taxon>
        <taxon>Popillia</taxon>
    </lineage>
</organism>
<feature type="transmembrane region" description="Helical" evidence="6">
    <location>
        <begin position="56"/>
        <end position="76"/>
    </location>
</feature>
<evidence type="ECO:0000256" key="5">
    <source>
        <dbReference type="ARBA" id="ARBA00023136"/>
    </source>
</evidence>
<feature type="transmembrane region" description="Helical" evidence="6">
    <location>
        <begin position="28"/>
        <end position="50"/>
    </location>
</feature>
<dbReference type="Gene3D" id="1.20.1250.20">
    <property type="entry name" value="MFS general substrate transporter like domains"/>
    <property type="match status" value="1"/>
</dbReference>
<sequence>MFIGAEQAFIAADYSAAFVSCGWGINNIGFVMICFGVSNALAAMIIGHLVKIIGRPPVIAFGLAVHVAIMITFLIWKPDNANKLIYFLMSGLWGIADAVWLVNINALSGILFPGEEEAAYSNFRLWESTGSAITYVYNPYLCTNIKIYLLLGLLLIGVTGYTIVEVSEHRARLKEVGQNKGSFDLVDANGKRSDEVAEN</sequence>
<evidence type="ECO:0000256" key="4">
    <source>
        <dbReference type="ARBA" id="ARBA00022989"/>
    </source>
</evidence>
<dbReference type="GO" id="GO:0005886">
    <property type="term" value="C:plasma membrane"/>
    <property type="evidence" value="ECO:0007669"/>
    <property type="project" value="TreeGrafter"/>
</dbReference>
<gene>
    <name evidence="7" type="ORF">QE152_g8376</name>
</gene>
<dbReference type="AlphaFoldDB" id="A0AAW1M414"/>
<reference evidence="7 8" key="1">
    <citation type="journal article" date="2024" name="BMC Genomics">
        <title>De novo assembly and annotation of Popillia japonica's genome with initial clues to its potential as an invasive pest.</title>
        <authorList>
            <person name="Cucini C."/>
            <person name="Boschi S."/>
            <person name="Funari R."/>
            <person name="Cardaioli E."/>
            <person name="Iannotti N."/>
            <person name="Marturano G."/>
            <person name="Paoli F."/>
            <person name="Bruttini M."/>
            <person name="Carapelli A."/>
            <person name="Frati F."/>
            <person name="Nardi F."/>
        </authorList>
    </citation>
    <scope>NUCLEOTIDE SEQUENCE [LARGE SCALE GENOMIC DNA]</scope>
    <source>
        <strain evidence="7">DMR45628</strain>
    </source>
</reference>
<dbReference type="EMBL" id="JASPKY010000066">
    <property type="protein sequence ID" value="KAK9743710.1"/>
    <property type="molecule type" value="Genomic_DNA"/>
</dbReference>
<dbReference type="SUPFAM" id="SSF103473">
    <property type="entry name" value="MFS general substrate transporter"/>
    <property type="match status" value="1"/>
</dbReference>
<keyword evidence="8" id="KW-1185">Reference proteome</keyword>
<keyword evidence="4 6" id="KW-1133">Transmembrane helix</keyword>
<dbReference type="GO" id="GO:0043266">
    <property type="term" value="P:regulation of potassium ion transport"/>
    <property type="evidence" value="ECO:0007669"/>
    <property type="project" value="TreeGrafter"/>
</dbReference>
<feature type="transmembrane region" description="Helical" evidence="6">
    <location>
        <begin position="83"/>
        <end position="102"/>
    </location>
</feature>
<protein>
    <submittedName>
        <fullName evidence="7">Ion channel regulatory protein UNC-93</fullName>
    </submittedName>
</protein>